<gene>
    <name evidence="2" type="ORF">FRX31_018838</name>
</gene>
<dbReference type="Proteomes" id="UP000554482">
    <property type="component" value="Unassembled WGS sequence"/>
</dbReference>
<sequence>MVKVEAYQRAYNFSVFPIPNDIEWNQPQYVVKPPPLERPTGRPKGKRIRGEDEPQKTTNKVRRCSLCRSTKHTKATCKGLSVTEIKARGGKTKSKPRGHGMDKTKGVVEQSEAGGIRGRGSGRPKGTKNGAGRGKGSRARRGTSGASQVDNEPRPWDYQSFDAFTAAFGPQVE</sequence>
<evidence type="ECO:0000313" key="2">
    <source>
        <dbReference type="EMBL" id="KAF5191575.1"/>
    </source>
</evidence>
<name>A0A7J6W5G6_THATH</name>
<dbReference type="EMBL" id="JABWDY010022662">
    <property type="protein sequence ID" value="KAF5191575.1"/>
    <property type="molecule type" value="Genomic_DNA"/>
</dbReference>
<comment type="caution">
    <text evidence="2">The sequence shown here is derived from an EMBL/GenBank/DDBJ whole genome shotgun (WGS) entry which is preliminary data.</text>
</comment>
<feature type="region of interest" description="Disordered" evidence="1">
    <location>
        <begin position="86"/>
        <end position="173"/>
    </location>
</feature>
<reference evidence="2 3" key="1">
    <citation type="submission" date="2020-06" db="EMBL/GenBank/DDBJ databases">
        <title>Transcriptomic and genomic resources for Thalictrum thalictroides and T. hernandezii: Facilitating candidate gene discovery in an emerging model plant lineage.</title>
        <authorList>
            <person name="Arias T."/>
            <person name="Riano-Pachon D.M."/>
            <person name="Di Stilio V.S."/>
        </authorList>
    </citation>
    <scope>NUCLEOTIDE SEQUENCE [LARGE SCALE GENOMIC DNA]</scope>
    <source>
        <strain evidence="3">cv. WT478/WT964</strain>
        <tissue evidence="2">Leaves</tissue>
    </source>
</reference>
<dbReference type="OrthoDB" id="1939383at2759"/>
<organism evidence="2 3">
    <name type="scientific">Thalictrum thalictroides</name>
    <name type="common">Rue-anemone</name>
    <name type="synonym">Anemone thalictroides</name>
    <dbReference type="NCBI Taxonomy" id="46969"/>
    <lineage>
        <taxon>Eukaryota</taxon>
        <taxon>Viridiplantae</taxon>
        <taxon>Streptophyta</taxon>
        <taxon>Embryophyta</taxon>
        <taxon>Tracheophyta</taxon>
        <taxon>Spermatophyta</taxon>
        <taxon>Magnoliopsida</taxon>
        <taxon>Ranunculales</taxon>
        <taxon>Ranunculaceae</taxon>
        <taxon>Thalictroideae</taxon>
        <taxon>Thalictrum</taxon>
    </lineage>
</organism>
<feature type="region of interest" description="Disordered" evidence="1">
    <location>
        <begin position="29"/>
        <end position="63"/>
    </location>
</feature>
<proteinExistence type="predicted"/>
<keyword evidence="3" id="KW-1185">Reference proteome</keyword>
<accession>A0A7J6W5G6</accession>
<protein>
    <submittedName>
        <fullName evidence="2">Uncharacterized protein</fullName>
    </submittedName>
</protein>
<feature type="compositionally biased region" description="Basic residues" evidence="1">
    <location>
        <begin position="88"/>
        <end position="98"/>
    </location>
</feature>
<evidence type="ECO:0000256" key="1">
    <source>
        <dbReference type="SAM" id="MobiDB-lite"/>
    </source>
</evidence>
<dbReference type="AlphaFoldDB" id="A0A7J6W5G6"/>
<evidence type="ECO:0000313" key="3">
    <source>
        <dbReference type="Proteomes" id="UP000554482"/>
    </source>
</evidence>